<keyword evidence="2" id="KW-0328">Glycosyltransferase</keyword>
<keyword evidence="3" id="KW-1185">Reference proteome</keyword>
<reference evidence="2 3" key="1">
    <citation type="submission" date="2022-04" db="EMBL/GenBank/DDBJ databases">
        <title>Positive selection, recombination, and allopatry shape intraspecific diversity of widespread and dominant cyanobacteria.</title>
        <authorList>
            <person name="Wei J."/>
            <person name="Shu W."/>
            <person name="Hu C."/>
        </authorList>
    </citation>
    <scope>NUCLEOTIDE SEQUENCE [LARGE SCALE GENOMIC DNA]</scope>
    <source>
        <strain evidence="2 3">GB2-A5</strain>
    </source>
</reference>
<evidence type="ECO:0000259" key="1">
    <source>
        <dbReference type="Pfam" id="PF13439"/>
    </source>
</evidence>
<dbReference type="Proteomes" id="UP001442494">
    <property type="component" value="Unassembled WGS sequence"/>
</dbReference>
<keyword evidence="2" id="KW-0808">Transferase</keyword>
<dbReference type="InterPro" id="IPR028098">
    <property type="entry name" value="Glyco_trans_4-like_N"/>
</dbReference>
<gene>
    <name evidence="2" type="ORF">NDI37_14740</name>
</gene>
<dbReference type="PANTHER" id="PTHR12526">
    <property type="entry name" value="GLYCOSYLTRANSFERASE"/>
    <property type="match status" value="1"/>
</dbReference>
<sequence>MGKSFRVVHIIAGLPSDGAEMMLYKLLSRMNRKRFNSVVVSLMDRGTLGDRIEALGIPVYTIGMKPGRPTIASIWRIISTIRNIKPGLIQGWLSHGNLAAQLVSAFVPGRVPVLWNVRHSALPRSDTKIGTLLIIKLLAYLSRLPAKIIYNCKIGADDHQQIGYDIEKTIIIPNGFDTNLFAPSVEARLSVRSELNLAENTFFIGRLGRFHPMKDHLTFLQAAAFLLKVYPEVHFLLAGSGIDGNNQVLHQFIKQLNIGEKIHLLGERQDISRIAAALDIATSSSAYGEGFPNIIGEAMSCGVPCVVTDVSDSAWIVGDTGRVVPPRDPKALCAAWVDLIEIGSSARVELGARARQRIQTELSLEKIVYQYEKLYEEQLYGI</sequence>
<dbReference type="Pfam" id="PF13692">
    <property type="entry name" value="Glyco_trans_1_4"/>
    <property type="match status" value="1"/>
</dbReference>
<name>A0ABV0JQL6_9CYAN</name>
<dbReference type="Gene3D" id="3.40.50.2000">
    <property type="entry name" value="Glycogen Phosphorylase B"/>
    <property type="match status" value="2"/>
</dbReference>
<accession>A0ABV0JQL6</accession>
<dbReference type="EC" id="2.4.-.-" evidence="2"/>
<dbReference type="EMBL" id="JAMPKK010000031">
    <property type="protein sequence ID" value="MEP0865725.1"/>
    <property type="molecule type" value="Genomic_DNA"/>
</dbReference>
<evidence type="ECO:0000313" key="3">
    <source>
        <dbReference type="Proteomes" id="UP001442494"/>
    </source>
</evidence>
<dbReference type="SUPFAM" id="SSF53756">
    <property type="entry name" value="UDP-Glycosyltransferase/glycogen phosphorylase"/>
    <property type="match status" value="1"/>
</dbReference>
<dbReference type="GO" id="GO:0016757">
    <property type="term" value="F:glycosyltransferase activity"/>
    <property type="evidence" value="ECO:0007669"/>
    <property type="project" value="UniProtKB-KW"/>
</dbReference>
<organism evidence="2 3">
    <name type="scientific">Funiculus sociatus GB2-A5</name>
    <dbReference type="NCBI Taxonomy" id="2933946"/>
    <lineage>
        <taxon>Bacteria</taxon>
        <taxon>Bacillati</taxon>
        <taxon>Cyanobacteriota</taxon>
        <taxon>Cyanophyceae</taxon>
        <taxon>Coleofasciculales</taxon>
        <taxon>Coleofasciculaceae</taxon>
        <taxon>Funiculus</taxon>
    </lineage>
</organism>
<dbReference type="CDD" id="cd03807">
    <property type="entry name" value="GT4_WbnK-like"/>
    <property type="match status" value="1"/>
</dbReference>
<comment type="caution">
    <text evidence="2">The sequence shown here is derived from an EMBL/GenBank/DDBJ whole genome shotgun (WGS) entry which is preliminary data.</text>
</comment>
<protein>
    <submittedName>
        <fullName evidence="2">Glycosyltransferase</fullName>
        <ecNumber evidence="2">2.4.-.-</ecNumber>
    </submittedName>
</protein>
<proteinExistence type="predicted"/>
<dbReference type="RefSeq" id="WP_190421750.1">
    <property type="nucleotide sequence ID" value="NZ_JAMPKK010000031.1"/>
</dbReference>
<feature type="domain" description="Glycosyltransferase subfamily 4-like N-terminal" evidence="1">
    <location>
        <begin position="17"/>
        <end position="179"/>
    </location>
</feature>
<dbReference type="Pfam" id="PF13439">
    <property type="entry name" value="Glyco_transf_4"/>
    <property type="match status" value="1"/>
</dbReference>
<evidence type="ECO:0000313" key="2">
    <source>
        <dbReference type="EMBL" id="MEP0865725.1"/>
    </source>
</evidence>